<feature type="region of interest" description="Disordered" evidence="1">
    <location>
        <begin position="179"/>
        <end position="223"/>
    </location>
</feature>
<feature type="compositionally biased region" description="Polar residues" evidence="1">
    <location>
        <begin position="213"/>
        <end position="223"/>
    </location>
</feature>
<dbReference type="GeneID" id="48821925"/>
<evidence type="ECO:0000313" key="2">
    <source>
        <dbReference type="EMBL" id="XAG39880.1"/>
    </source>
</evidence>
<name>A0AAU6T409_9GAMM</name>
<dbReference type="AlphaFoldDB" id="A0AAU6T409"/>
<dbReference type="EMBL" id="CP095328">
    <property type="protein sequence ID" value="XAG39880.1"/>
    <property type="molecule type" value="Genomic_DNA"/>
</dbReference>
<feature type="compositionally biased region" description="Polar residues" evidence="1">
    <location>
        <begin position="181"/>
        <end position="201"/>
    </location>
</feature>
<sequence>MKKATLPAIVVTGLLMTGCSTQGNAVIPIVGPLASFASYESVGSFALSGDRPYLGKVRRNRLDGTYDITTAYMTIGDLIRGMTGFSSLENFIDTSARTGLVVVRGTSANCPTAQWAVWYDDRQTVIHPFPGCQPYTKNTVTRNGQYIMFEDPAGKSDSLYAFDVRQAKFAEYRYQRPVATPTETKTARQSSPARPKQTATASRKRTPAAKTRPATSTPAVIRQATYQPGTIEIKKVSSQTTQEVVTWEQ</sequence>
<dbReference type="PROSITE" id="PS51257">
    <property type="entry name" value="PROKAR_LIPOPROTEIN"/>
    <property type="match status" value="1"/>
</dbReference>
<evidence type="ECO:0000256" key="1">
    <source>
        <dbReference type="SAM" id="MobiDB-lite"/>
    </source>
</evidence>
<gene>
    <name evidence="2" type="ORF">MRK42_12750</name>
</gene>
<evidence type="ECO:0008006" key="3">
    <source>
        <dbReference type="Google" id="ProtNLM"/>
    </source>
</evidence>
<reference evidence="2" key="1">
    <citation type="submission" date="2022-03" db="EMBL/GenBank/DDBJ databases">
        <title>Sea Food Isolates.</title>
        <authorList>
            <person name="Li C."/>
        </authorList>
    </citation>
    <scope>NUCLEOTIDE SEQUENCE</scope>
    <source>
        <strain evidence="2">19NY04SH05-1</strain>
    </source>
</reference>
<accession>A0AAU6T409</accession>
<protein>
    <recommendedName>
        <fullName evidence="3">Lipoprotein</fullName>
    </recommendedName>
</protein>
<organism evidence="2">
    <name type="scientific">Aeromonas sp. 19NY04SH05-1</name>
    <dbReference type="NCBI Taxonomy" id="2920537"/>
    <lineage>
        <taxon>Bacteria</taxon>
        <taxon>Pseudomonadati</taxon>
        <taxon>Pseudomonadota</taxon>
        <taxon>Gammaproteobacteria</taxon>
        <taxon>Aeromonadales</taxon>
        <taxon>Aeromonadaceae</taxon>
        <taxon>Aeromonas</taxon>
    </lineage>
</organism>
<dbReference type="RefSeq" id="WP_042014310.1">
    <property type="nucleotide sequence ID" value="NZ_CP095328.1"/>
</dbReference>
<proteinExistence type="predicted"/>